<dbReference type="EMBL" id="LT934113">
    <property type="protein sequence ID" value="VAH33495.1"/>
    <property type="molecule type" value="Genomic_DNA"/>
</dbReference>
<keyword evidence="4" id="KW-1185">Reference proteome</keyword>
<dbReference type="Pfam" id="PF13422">
    <property type="entry name" value="DUF4110"/>
    <property type="match status" value="1"/>
</dbReference>
<evidence type="ECO:0000313" key="3">
    <source>
        <dbReference type="EMBL" id="VAH33495.1"/>
    </source>
</evidence>
<dbReference type="PANTHER" id="PTHR46063">
    <property type="entry name" value="KELCH DOMAIN-CONTAINING PROTEIN"/>
    <property type="match status" value="1"/>
</dbReference>
<organism evidence="3 4">
    <name type="scientific">Triticum turgidum subsp. durum</name>
    <name type="common">Durum wheat</name>
    <name type="synonym">Triticum durum</name>
    <dbReference type="NCBI Taxonomy" id="4567"/>
    <lineage>
        <taxon>Eukaryota</taxon>
        <taxon>Viridiplantae</taxon>
        <taxon>Streptophyta</taxon>
        <taxon>Embryophyta</taxon>
        <taxon>Tracheophyta</taxon>
        <taxon>Spermatophyta</taxon>
        <taxon>Magnoliopsida</taxon>
        <taxon>Liliopsida</taxon>
        <taxon>Poales</taxon>
        <taxon>Poaceae</taxon>
        <taxon>BOP clade</taxon>
        <taxon>Pooideae</taxon>
        <taxon>Triticodae</taxon>
        <taxon>Triticeae</taxon>
        <taxon>Triticinae</taxon>
        <taxon>Triticum</taxon>
    </lineage>
</organism>
<dbReference type="AlphaFoldDB" id="A0A9R1NYG1"/>
<sequence>MVESSTMVATFVYGDLYRYDVEKNEWKLVSSPNSPPPRSAHQTVAWKNNIYMFGGEFTSPNQERFHHYKDFWTLDLKTNQWEQILAKGCPSARSGHRMVLYKHKIVLFGGFYDTLREVRYYNDLHVFDLDNFKWEEIKPRPGCLWPSPRSGFQLVVYQDQIYMYGGYFKEVSSDKNASEKGTVHADMWSLDPRTWEWNKVKKTGMPPGPRAGFSMCVHKKRVVLFGGVVDMEVEADVLMSMFMNELYGFQLDNHRWYPLELRKDKPAKNKTKDIKRKETANDSESNIGNEDDDTMDCSEEATDVQSEVGGVSNHLTKSLTLNKVGSSQNSDVMSDSTEQEATPEAIKPIGRINASMAVGKDTLYLYGGMMEVKDREITLDDLYSLNLSKLDEWKCIIPSSESEWLEMSDDDDEEDEDEDDEDDSADDAMQTDEDEEESDEEAEKNVAVSGAVALLKGERKKLRRKEKRARIEQIRVILGLSDSQRTPTPGESLRDFYKRTNMYWQMAAYEHTQHTGKELRKDGFDLAETRFKELKPILDELAVLEAEQKAEEEASASTSSKKDPKKGKQKSAGR</sequence>
<proteinExistence type="predicted"/>
<dbReference type="InterPro" id="IPR052588">
    <property type="entry name" value="Kelch_domain_protein"/>
</dbReference>
<dbReference type="InterPro" id="IPR025183">
    <property type="entry name" value="DUF4110"/>
</dbReference>
<dbReference type="Pfam" id="PF24681">
    <property type="entry name" value="Kelch_KLHDC2_KLHL20_DRC7"/>
    <property type="match status" value="1"/>
</dbReference>
<evidence type="ECO:0000313" key="4">
    <source>
        <dbReference type="Proteomes" id="UP000324705"/>
    </source>
</evidence>
<reference evidence="3 4" key="1">
    <citation type="submission" date="2017-09" db="EMBL/GenBank/DDBJ databases">
        <authorList>
            <consortium name="International Durum Wheat Genome Sequencing Consortium (IDWGSC)"/>
            <person name="Milanesi L."/>
        </authorList>
    </citation>
    <scope>NUCLEOTIDE SEQUENCE [LARGE SCALE GENOMIC DNA]</scope>
    <source>
        <strain evidence="4">cv. Svevo</strain>
    </source>
</reference>
<dbReference type="Gramene" id="TRITD2Av1G207220.2">
    <property type="protein sequence ID" value="TRITD2Av1G207220.2"/>
    <property type="gene ID" value="TRITD2Av1G207220"/>
</dbReference>
<dbReference type="SUPFAM" id="SSF117281">
    <property type="entry name" value="Kelch motif"/>
    <property type="match status" value="1"/>
</dbReference>
<feature type="compositionally biased region" description="Basic and acidic residues" evidence="1">
    <location>
        <begin position="268"/>
        <end position="280"/>
    </location>
</feature>
<gene>
    <name evidence="3" type="ORF">TRITD_2Av1G207220</name>
</gene>
<dbReference type="PANTHER" id="PTHR46063:SF1">
    <property type="entry name" value="KELCH DOMAIN-CONTAINING PROTEIN 4"/>
    <property type="match status" value="1"/>
</dbReference>
<protein>
    <recommendedName>
        <fullName evidence="2">DUF4110 domain-containing protein</fullName>
    </recommendedName>
</protein>
<dbReference type="Proteomes" id="UP000324705">
    <property type="component" value="Chromosome 2A"/>
</dbReference>
<feature type="domain" description="DUF4110" evidence="2">
    <location>
        <begin position="479"/>
        <end position="563"/>
    </location>
</feature>
<feature type="region of interest" description="Disordered" evidence="1">
    <location>
        <begin position="548"/>
        <end position="574"/>
    </location>
</feature>
<feature type="region of interest" description="Disordered" evidence="1">
    <location>
        <begin position="401"/>
        <end position="448"/>
    </location>
</feature>
<dbReference type="Gene3D" id="2.120.10.80">
    <property type="entry name" value="Kelch-type beta propeller"/>
    <property type="match status" value="1"/>
</dbReference>
<dbReference type="InterPro" id="IPR015915">
    <property type="entry name" value="Kelch-typ_b-propeller"/>
</dbReference>
<feature type="region of interest" description="Disordered" evidence="1">
    <location>
        <begin position="268"/>
        <end position="296"/>
    </location>
</feature>
<feature type="compositionally biased region" description="Acidic residues" evidence="1">
    <location>
        <begin position="403"/>
        <end position="442"/>
    </location>
</feature>
<name>A0A9R1NYG1_TRITD</name>
<feature type="compositionally biased region" description="Basic residues" evidence="1">
    <location>
        <begin position="563"/>
        <end position="574"/>
    </location>
</feature>
<accession>A0A9R1NYG1</accession>
<evidence type="ECO:0000256" key="1">
    <source>
        <dbReference type="SAM" id="MobiDB-lite"/>
    </source>
</evidence>
<evidence type="ECO:0000259" key="2">
    <source>
        <dbReference type="Pfam" id="PF13422"/>
    </source>
</evidence>